<accession>A0ABR3LKV4</accession>
<dbReference type="InterPro" id="IPR043502">
    <property type="entry name" value="DNA/RNA_pol_sf"/>
</dbReference>
<gene>
    <name evidence="1" type="ORF">QQF64_020048</name>
</gene>
<dbReference type="Proteomes" id="UP001558613">
    <property type="component" value="Unassembled WGS sequence"/>
</dbReference>
<reference evidence="1 2" key="1">
    <citation type="submission" date="2023-09" db="EMBL/GenBank/DDBJ databases">
        <authorList>
            <person name="Wang M."/>
        </authorList>
    </citation>
    <scope>NUCLEOTIDE SEQUENCE [LARGE SCALE GENOMIC DNA]</scope>
    <source>
        <strain evidence="1">GT-2023</strain>
        <tissue evidence="1">Liver</tissue>
    </source>
</reference>
<dbReference type="PANTHER" id="PTHR47331">
    <property type="entry name" value="PHD-TYPE DOMAIN-CONTAINING PROTEIN"/>
    <property type="match status" value="1"/>
</dbReference>
<evidence type="ECO:0000313" key="2">
    <source>
        <dbReference type="Proteomes" id="UP001558613"/>
    </source>
</evidence>
<dbReference type="EMBL" id="JAYMGO010000022">
    <property type="protein sequence ID" value="KAL1252252.1"/>
    <property type="molecule type" value="Genomic_DNA"/>
</dbReference>
<comment type="caution">
    <text evidence="1">The sequence shown here is derived from an EMBL/GenBank/DDBJ whole genome shotgun (WGS) entry which is preliminary data.</text>
</comment>
<keyword evidence="2" id="KW-1185">Reference proteome</keyword>
<name>A0ABR3LKV4_9TELE</name>
<evidence type="ECO:0000313" key="1">
    <source>
        <dbReference type="EMBL" id="KAL1252252.1"/>
    </source>
</evidence>
<organism evidence="1 2">
    <name type="scientific">Cirrhinus molitorella</name>
    <name type="common">mud carp</name>
    <dbReference type="NCBI Taxonomy" id="172907"/>
    <lineage>
        <taxon>Eukaryota</taxon>
        <taxon>Metazoa</taxon>
        <taxon>Chordata</taxon>
        <taxon>Craniata</taxon>
        <taxon>Vertebrata</taxon>
        <taxon>Euteleostomi</taxon>
        <taxon>Actinopterygii</taxon>
        <taxon>Neopterygii</taxon>
        <taxon>Teleostei</taxon>
        <taxon>Ostariophysi</taxon>
        <taxon>Cypriniformes</taxon>
        <taxon>Cyprinidae</taxon>
        <taxon>Labeoninae</taxon>
        <taxon>Labeonini</taxon>
        <taxon>Cirrhinus</taxon>
    </lineage>
</organism>
<protein>
    <submittedName>
        <fullName evidence="1">Uncharacterized protein</fullName>
    </submittedName>
</protein>
<dbReference type="PANTHER" id="PTHR47331:SF6">
    <property type="entry name" value="DOUBLECORTIN DOMAIN-CONTAINING PROTEIN"/>
    <property type="match status" value="1"/>
</dbReference>
<proteinExistence type="predicted"/>
<dbReference type="SUPFAM" id="SSF56672">
    <property type="entry name" value="DNA/RNA polymerases"/>
    <property type="match status" value="1"/>
</dbReference>
<sequence>MLSGDRLGQTIFACSPDNHRLAPSMEDLEFLKIMEAECYQDGSKSWVAPLPFRSPRRRLPNNRKQVFDRLVSLERSLEKRPKMKVDFLDFMEKMFKKAHAEVAPPLQAGQECWYLPLFGVYHPRKPDRIRVVFDSSASFEGVSLNYILLTGPDLNNSLLGVLMRFRKEQVAITADIEHMFHCFLVKEDHRDFLRFLCPSPAVAVYGLRRAAKEAEADCGSDARRFIDREFYVDDALKSFSTEEEAISVLGRAQKMLAASNLRLHKIASNRPAVIEAFPFEDRAKDVSSVDFFVDDSPIQRSLGLLWNMRTDTFMFQIEDDQRPFTRRGVLTLLSPKTWRPNGLGGKGRSEIWKDSRYHALIHHSPPQVL</sequence>